<dbReference type="InterPro" id="IPR017853">
    <property type="entry name" value="GH"/>
</dbReference>
<dbReference type="RefSeq" id="WP_204978029.1">
    <property type="nucleotide sequence ID" value="NZ_JBHTII010000001.1"/>
</dbReference>
<feature type="domain" description="Glycosyl hydrolases family 39 N-terminal catalytic" evidence="4">
    <location>
        <begin position="82"/>
        <end position="260"/>
    </location>
</feature>
<evidence type="ECO:0000256" key="2">
    <source>
        <dbReference type="ARBA" id="ARBA00022801"/>
    </source>
</evidence>
<evidence type="ECO:0000256" key="1">
    <source>
        <dbReference type="ARBA" id="ARBA00008875"/>
    </source>
</evidence>
<dbReference type="EMBL" id="JBHTII010000001">
    <property type="protein sequence ID" value="MFD0790275.1"/>
    <property type="molecule type" value="Genomic_DNA"/>
</dbReference>
<evidence type="ECO:0000259" key="4">
    <source>
        <dbReference type="Pfam" id="PF01229"/>
    </source>
</evidence>
<dbReference type="SUPFAM" id="SSF51445">
    <property type="entry name" value="(Trans)glycosidases"/>
    <property type="match status" value="1"/>
</dbReference>
<evidence type="ECO:0000313" key="6">
    <source>
        <dbReference type="Proteomes" id="UP001597055"/>
    </source>
</evidence>
<dbReference type="PANTHER" id="PTHR12631:SF10">
    <property type="entry name" value="BETA-XYLOSIDASE-LIKE PROTEIN-RELATED"/>
    <property type="match status" value="1"/>
</dbReference>
<evidence type="ECO:0000313" key="5">
    <source>
        <dbReference type="EMBL" id="MFD0790275.1"/>
    </source>
</evidence>
<name>A0ABW3AHT9_9MICO</name>
<protein>
    <recommendedName>
        <fullName evidence="4">Glycosyl hydrolases family 39 N-terminal catalytic domain-containing protein</fullName>
    </recommendedName>
</protein>
<dbReference type="PANTHER" id="PTHR12631">
    <property type="entry name" value="ALPHA-L-IDURONIDASE"/>
    <property type="match status" value="1"/>
</dbReference>
<dbReference type="InterPro" id="IPR051923">
    <property type="entry name" value="Glycosyl_Hydrolase_39"/>
</dbReference>
<keyword evidence="6" id="KW-1185">Reference proteome</keyword>
<dbReference type="InterPro" id="IPR049166">
    <property type="entry name" value="GH39_cat"/>
</dbReference>
<comment type="similarity">
    <text evidence="1">Belongs to the glycosyl hydrolase 39 family.</text>
</comment>
<keyword evidence="3" id="KW-0326">Glycosidase</keyword>
<gene>
    <name evidence="5" type="ORF">ACFQ0P_07695</name>
</gene>
<evidence type="ECO:0000256" key="3">
    <source>
        <dbReference type="ARBA" id="ARBA00023295"/>
    </source>
</evidence>
<comment type="caution">
    <text evidence="5">The sequence shown here is derived from an EMBL/GenBank/DDBJ whole genome shotgun (WGS) entry which is preliminary data.</text>
</comment>
<dbReference type="Gene3D" id="3.20.20.80">
    <property type="entry name" value="Glycosidases"/>
    <property type="match status" value="1"/>
</dbReference>
<proteinExistence type="inferred from homology"/>
<reference evidence="6" key="1">
    <citation type="journal article" date="2019" name="Int. J. Syst. Evol. Microbiol.">
        <title>The Global Catalogue of Microorganisms (GCM) 10K type strain sequencing project: providing services to taxonomists for standard genome sequencing and annotation.</title>
        <authorList>
            <consortium name="The Broad Institute Genomics Platform"/>
            <consortium name="The Broad Institute Genome Sequencing Center for Infectious Disease"/>
            <person name="Wu L."/>
            <person name="Ma J."/>
        </authorList>
    </citation>
    <scope>NUCLEOTIDE SEQUENCE [LARGE SCALE GENOMIC DNA]</scope>
    <source>
        <strain evidence="6">CCUG 54523</strain>
    </source>
</reference>
<sequence>MLVPTAAQAATVAVTANFAVDASYPLVKSKFGVYNSGYVTPARWAADAQKLRDLRPARVRWEMMMGNEQPGWSPMVGGTASALTYDFTQADQVIDIINSANAEAVVNLTYTPSPLKPSGGSWNNPPTDFTKWAQVGAAFAQHWKSTNRPIGSFDVHNEPDLPGVFWTGNQAQYLDLFGKTANAIRAVDPDAYIEGPALCCVSWQSPFVQHVINNNLPLDGFSFHRYGDLSSGTVNTDYRGATDSGSTAYRMSTVENNLNEYNWTNDFTAPTDVTSYRAAPQLLRNFKAALEKPWITHVEWAQFQDPICPSTCDVIGLLDQAGHRRASYNAFSIYSRMPVDRKFFSASNGIDGMASTDSRKSSVVLWNTSGTTHTINAALNNIPFATGNMRVYRIDAGHSSYGDNPANELLTPVTTNNGISTSGLTWNGTIPDHGVVYIEIDDGTGIDSLAPVTVATDIKDLTYDPTHSKMSWGSFDHDLWVAETGMGPENYADEAVGVFASGIPNTLRVRYNVTGTFAALDANSLLGMRVDYQTASGFTKSVLWDGGLYNPSRSAPYPYGTKLTTPTTVISVPNMSDFTANIAGNAPAGWNGRATIVFQHQNTGAGTTASVRVTTS</sequence>
<dbReference type="Pfam" id="PF01229">
    <property type="entry name" value="Glyco_hydro_39"/>
    <property type="match status" value="1"/>
</dbReference>
<dbReference type="Proteomes" id="UP001597055">
    <property type="component" value="Unassembled WGS sequence"/>
</dbReference>
<accession>A0ABW3AHT9</accession>
<keyword evidence="2" id="KW-0378">Hydrolase</keyword>
<organism evidence="5 6">
    <name type="scientific">Microbacterium insulae</name>
    <dbReference type="NCBI Taxonomy" id="483014"/>
    <lineage>
        <taxon>Bacteria</taxon>
        <taxon>Bacillati</taxon>
        <taxon>Actinomycetota</taxon>
        <taxon>Actinomycetes</taxon>
        <taxon>Micrococcales</taxon>
        <taxon>Microbacteriaceae</taxon>
        <taxon>Microbacterium</taxon>
    </lineage>
</organism>